<dbReference type="CDD" id="cd00051">
    <property type="entry name" value="EFh"/>
    <property type="match status" value="1"/>
</dbReference>
<name>A0AAD9NDP0_9ANNE</name>
<dbReference type="EMBL" id="JAODUP010000039">
    <property type="protein sequence ID" value="KAK2166447.1"/>
    <property type="molecule type" value="Genomic_DNA"/>
</dbReference>
<keyword evidence="3" id="KW-0518">Myosin</keyword>
<feature type="compositionally biased region" description="Basic and acidic residues" evidence="6">
    <location>
        <begin position="1"/>
        <end position="16"/>
    </location>
</feature>
<evidence type="ECO:0000256" key="4">
    <source>
        <dbReference type="ARBA" id="ARBA00023175"/>
    </source>
</evidence>
<dbReference type="PROSITE" id="PS50222">
    <property type="entry name" value="EF_HAND_2"/>
    <property type="match status" value="2"/>
</dbReference>
<dbReference type="PANTHER" id="PTHR23049">
    <property type="entry name" value="MYOSIN REGULATORY LIGHT CHAIN 2"/>
    <property type="match status" value="1"/>
</dbReference>
<evidence type="ECO:0000256" key="3">
    <source>
        <dbReference type="ARBA" id="ARBA00023123"/>
    </source>
</evidence>
<feature type="region of interest" description="Disordered" evidence="6">
    <location>
        <begin position="1"/>
        <end position="30"/>
    </location>
</feature>
<proteinExistence type="predicted"/>
<keyword evidence="1" id="KW-0677">Repeat</keyword>
<keyword evidence="5" id="KW-0514">Muscle protein</keyword>
<dbReference type="SMART" id="SM00054">
    <property type="entry name" value="EFh"/>
    <property type="match status" value="2"/>
</dbReference>
<dbReference type="InterPro" id="IPR018247">
    <property type="entry name" value="EF_Hand_1_Ca_BS"/>
</dbReference>
<dbReference type="InterPro" id="IPR050403">
    <property type="entry name" value="Myosin_RLC"/>
</dbReference>
<dbReference type="PROSITE" id="PS00018">
    <property type="entry name" value="EF_HAND_1"/>
    <property type="match status" value="1"/>
</dbReference>
<organism evidence="8 9">
    <name type="scientific">Paralvinella palmiformis</name>
    <dbReference type="NCBI Taxonomy" id="53620"/>
    <lineage>
        <taxon>Eukaryota</taxon>
        <taxon>Metazoa</taxon>
        <taxon>Spiralia</taxon>
        <taxon>Lophotrochozoa</taxon>
        <taxon>Annelida</taxon>
        <taxon>Polychaeta</taxon>
        <taxon>Sedentaria</taxon>
        <taxon>Canalipalpata</taxon>
        <taxon>Terebellida</taxon>
        <taxon>Terebelliformia</taxon>
        <taxon>Alvinellidae</taxon>
        <taxon>Paralvinella</taxon>
    </lineage>
</organism>
<dbReference type="Pfam" id="PF13499">
    <property type="entry name" value="EF-hand_7"/>
    <property type="match status" value="1"/>
</dbReference>
<accession>A0AAD9NDP0</accession>
<dbReference type="AlphaFoldDB" id="A0AAD9NDP0"/>
<dbReference type="SUPFAM" id="SSF47473">
    <property type="entry name" value="EF-hand"/>
    <property type="match status" value="1"/>
</dbReference>
<protein>
    <recommendedName>
        <fullName evidence="7">EF-hand domain-containing protein</fullName>
    </recommendedName>
</protein>
<gene>
    <name evidence="8" type="ORF">LSH36_39g12011</name>
</gene>
<dbReference type="InterPro" id="IPR002048">
    <property type="entry name" value="EF_hand_dom"/>
</dbReference>
<dbReference type="InterPro" id="IPR011992">
    <property type="entry name" value="EF-hand-dom_pair"/>
</dbReference>
<evidence type="ECO:0000313" key="8">
    <source>
        <dbReference type="EMBL" id="KAK2166447.1"/>
    </source>
</evidence>
<evidence type="ECO:0000256" key="6">
    <source>
        <dbReference type="SAM" id="MobiDB-lite"/>
    </source>
</evidence>
<dbReference type="Proteomes" id="UP001208570">
    <property type="component" value="Unassembled WGS sequence"/>
</dbReference>
<evidence type="ECO:0000256" key="5">
    <source>
        <dbReference type="ARBA" id="ARBA00023179"/>
    </source>
</evidence>
<dbReference type="GO" id="GO:0005509">
    <property type="term" value="F:calcium ion binding"/>
    <property type="evidence" value="ECO:0007669"/>
    <property type="project" value="InterPro"/>
</dbReference>
<keyword evidence="4" id="KW-0505">Motor protein</keyword>
<evidence type="ECO:0000256" key="1">
    <source>
        <dbReference type="ARBA" id="ARBA00022737"/>
    </source>
</evidence>
<sequence length="138" mass="16171">MPLERNFGKEEKEGKIRGGGGLISQKEKKTTSNLNTFSRAQIEEYREAFELFDLNKDGRITMSELRIMMTQLGQQISDQELEEIMNSIDTKHKGYIDFDQFCHVMDTCAPRTIEEQLRETFKLIDKVVKLMLRYNKVL</sequence>
<reference evidence="8" key="1">
    <citation type="journal article" date="2023" name="Mol. Biol. Evol.">
        <title>Third-Generation Sequencing Reveals the Adaptive Role of the Epigenome in Three Deep-Sea Polychaetes.</title>
        <authorList>
            <person name="Perez M."/>
            <person name="Aroh O."/>
            <person name="Sun Y."/>
            <person name="Lan Y."/>
            <person name="Juniper S.K."/>
            <person name="Young C.R."/>
            <person name="Angers B."/>
            <person name="Qian P.Y."/>
        </authorList>
    </citation>
    <scope>NUCLEOTIDE SEQUENCE</scope>
    <source>
        <strain evidence="8">P08H-3</strain>
    </source>
</reference>
<comment type="caution">
    <text evidence="8">The sequence shown here is derived from an EMBL/GenBank/DDBJ whole genome shotgun (WGS) entry which is preliminary data.</text>
</comment>
<feature type="domain" description="EF-hand" evidence="7">
    <location>
        <begin position="40"/>
        <end position="75"/>
    </location>
</feature>
<feature type="domain" description="EF-hand" evidence="7">
    <location>
        <begin position="76"/>
        <end position="111"/>
    </location>
</feature>
<evidence type="ECO:0000256" key="2">
    <source>
        <dbReference type="ARBA" id="ARBA00022837"/>
    </source>
</evidence>
<dbReference type="FunFam" id="1.10.238.10:FF:000178">
    <property type="entry name" value="Calmodulin-2 A"/>
    <property type="match status" value="1"/>
</dbReference>
<keyword evidence="9" id="KW-1185">Reference proteome</keyword>
<evidence type="ECO:0000259" key="7">
    <source>
        <dbReference type="PROSITE" id="PS50222"/>
    </source>
</evidence>
<dbReference type="Gene3D" id="1.10.238.10">
    <property type="entry name" value="EF-hand"/>
    <property type="match status" value="2"/>
</dbReference>
<dbReference type="GO" id="GO:0016459">
    <property type="term" value="C:myosin complex"/>
    <property type="evidence" value="ECO:0007669"/>
    <property type="project" value="UniProtKB-KW"/>
</dbReference>
<keyword evidence="2" id="KW-0106">Calcium</keyword>
<evidence type="ECO:0000313" key="9">
    <source>
        <dbReference type="Proteomes" id="UP001208570"/>
    </source>
</evidence>